<evidence type="ECO:0000259" key="5">
    <source>
        <dbReference type="PROSITE" id="PS51716"/>
    </source>
</evidence>
<dbReference type="eggNOG" id="ENOG502S70P">
    <property type="taxonomic scope" value="Eukaryota"/>
</dbReference>
<evidence type="ECO:0000313" key="8">
    <source>
        <dbReference type="Ensembl" id="ENSRNOP00000049730.3"/>
    </source>
</evidence>
<dbReference type="PROSITE" id="PS51716">
    <property type="entry name" value="G_IRG"/>
    <property type="match status" value="1"/>
</dbReference>
<keyword evidence="2" id="KW-0547">Nucleotide-binding</keyword>
<evidence type="ECO:0000256" key="2">
    <source>
        <dbReference type="ARBA" id="ARBA00022741"/>
    </source>
</evidence>
<dbReference type="EMBL" id="BC093614">
    <property type="protein sequence ID" value="AAH93614.1"/>
    <property type="molecule type" value="mRNA"/>
</dbReference>
<dbReference type="InterPro" id="IPR051515">
    <property type="entry name" value="IRG"/>
</dbReference>
<dbReference type="PANTHER" id="PTHR32341:SF4">
    <property type="entry name" value="INTERFERON-GAMMA-INDUCIBLE GTPASE IFGGA3 PROTEIN-RELATED"/>
    <property type="match status" value="1"/>
</dbReference>
<dbReference type="AlphaFoldDB" id="Q566C9"/>
<reference evidence="7" key="3">
    <citation type="journal article" date="2012" name="Funct. Integr. Genomics">
        <title>Comparative genomic analysis of eutherian interferon-gamma-inducible GTPases.</title>
        <authorList>
            <person name="Premzl M."/>
        </authorList>
    </citation>
    <scope>NUCLEOTIDE SEQUENCE</scope>
</reference>
<keyword evidence="3" id="KW-0378">Hydrolase</keyword>
<accession>Q566C9</accession>
<dbReference type="Ensembl" id="ENSRNOT00000040116.7">
    <property type="protein sequence ID" value="ENSRNOP00000049730.3"/>
    <property type="gene ID" value="ENSRNOG00000038955.6"/>
</dbReference>
<dbReference type="InterPro" id="IPR007743">
    <property type="entry name" value="Immunity-related_GTPase-like"/>
</dbReference>
<keyword evidence="9" id="KW-1185">Reference proteome</keyword>
<dbReference type="InterPro" id="IPR027417">
    <property type="entry name" value="P-loop_NTPase"/>
</dbReference>
<reference evidence="9" key="7">
    <citation type="submission" date="2024-01" db="EMBL/GenBank/DDBJ databases">
        <title>GRCr8: a new rat reference genome assembly contstructed from accurate long reads and long range scaffolding.</title>
        <authorList>
            <person name="Doris P.A."/>
            <person name="Kalbfleisch T."/>
            <person name="Li K."/>
            <person name="Howe K."/>
            <person name="Wood J."/>
        </authorList>
    </citation>
    <scope>NUCLEOTIDE SEQUENCE [LARGE SCALE GENOMIC DNA]</scope>
    <source>
        <strain evidence="9">Brown Norway</strain>
    </source>
</reference>
<reference evidence="6" key="1">
    <citation type="journal article" date="2004" name="Genome Res.">
        <title>The status, quality, and expansion of the NIH full-length cDNA project: the Mammalian Gene Collection (MGC).</title>
        <authorList>
            <consortium name="The MGC Project Team"/>
            <person name="Gerhard D.S."/>
            <person name="Wagner L."/>
            <person name="Feingold E.A."/>
            <person name="Shenmen C.M."/>
            <person name="Grouse L.H."/>
            <person name="Schuler G."/>
            <person name="Klein S.L."/>
            <person name="Old S."/>
            <person name="Rasooly R."/>
            <person name="Good P."/>
            <person name="Guyer M."/>
            <person name="Peck A.M."/>
            <person name="Derge J.G."/>
            <person name="Lipman D."/>
            <person name="Collins F.S."/>
            <person name="Jang W."/>
            <person name="Sherry S."/>
            <person name="Feolo M."/>
            <person name="Misquitta L."/>
            <person name="Lee E."/>
            <person name="Rotmistrovsky K."/>
            <person name="Greenhut S.F."/>
            <person name="Schaefer C.F."/>
            <person name="Buetow K."/>
            <person name="Bonner T.I."/>
            <person name="Haussler D."/>
            <person name="Kent J."/>
            <person name="Kiekhaus M."/>
            <person name="Furey T."/>
            <person name="Brent M."/>
            <person name="Prange C."/>
            <person name="Schreiber K."/>
            <person name="Shapiro N."/>
            <person name="Bhat N.K."/>
            <person name="Hopkins R.F."/>
            <person name="Hsie F."/>
            <person name="Driscoll T."/>
            <person name="Soares M.B."/>
            <person name="Casavant T.L."/>
            <person name="Scheetz T.E."/>
            <person name="Brown-stein M.J."/>
            <person name="Usdin T.B."/>
            <person name="Toshiyuki S."/>
            <person name="Carninci P."/>
            <person name="Piao Y."/>
            <person name="Dudekula D.B."/>
            <person name="Ko M.S."/>
            <person name="Kawakami K."/>
            <person name="Suzuki Y."/>
            <person name="Sugano S."/>
            <person name="Gruber C.E."/>
            <person name="Smith M.R."/>
            <person name="Simmons B."/>
            <person name="Moore T."/>
            <person name="Waterman R."/>
            <person name="Johnson S.L."/>
            <person name="Ruan Y."/>
            <person name="Wei C.L."/>
            <person name="Mathavan S."/>
            <person name="Gunaratne P.H."/>
            <person name="Wu J."/>
            <person name="Garcia A.M."/>
            <person name="Hulyk S.W."/>
            <person name="Fuh E."/>
            <person name="Yuan Y."/>
            <person name="Sneed A."/>
            <person name="Kowis C."/>
            <person name="Hodgson A."/>
            <person name="Muzny D.M."/>
            <person name="McPherson J."/>
            <person name="Gibbs R.A."/>
            <person name="Fahey J."/>
            <person name="Helton E."/>
            <person name="Ketteman M."/>
            <person name="Madan A."/>
            <person name="Rodrigues S."/>
            <person name="Sanchez A."/>
            <person name="Whiting M."/>
            <person name="Madari A."/>
            <person name="Young A.C."/>
            <person name="Wetherby K.D."/>
            <person name="Granite S.J."/>
            <person name="Kwong P.N."/>
            <person name="Brinkley C.P."/>
            <person name="Pearson R.L."/>
            <person name="Bouffard G.G."/>
            <person name="Blakesly R.W."/>
            <person name="Green E.D."/>
            <person name="Dickson M.C."/>
            <person name="Rodriguez A.C."/>
            <person name="Grimwood J."/>
            <person name="Schmutz J."/>
            <person name="Myers R.M."/>
            <person name="Butterfield Y.S."/>
            <person name="Griffith M."/>
            <person name="Griffith O.L."/>
            <person name="Krzywinski M.I."/>
            <person name="Liao N."/>
            <person name="Morin R."/>
            <person name="Morrin R."/>
            <person name="Palmquist D."/>
            <person name="Petrescu A.S."/>
            <person name="Skalska U."/>
            <person name="Smailus D.E."/>
            <person name="Stott J.M."/>
            <person name="Schnerch A."/>
            <person name="Schein J.E."/>
            <person name="Jones S.J."/>
            <person name="Holt R.A."/>
            <person name="Baross A."/>
            <person name="Marra M.A."/>
            <person name="Clifton S."/>
            <person name="Makowski K.A."/>
            <person name="Bosak S."/>
            <person name="Malek J."/>
        </authorList>
    </citation>
    <scope>NUCLEOTIDE SEQUENCE [LARGE SCALE MRNA]</scope>
    <source>
        <tissue evidence="6">Ovary</tissue>
    </source>
</reference>
<gene>
    <name evidence="8 10" type="primary">Ifgga2l2</name>
    <name evidence="7" type="synonym">Ifgga5</name>
    <name evidence="10" type="synonym">MGC105567</name>
</gene>
<dbReference type="OMA" id="NEIRTHC"/>
<dbReference type="GO" id="GO:0005525">
    <property type="term" value="F:GTP binding"/>
    <property type="evidence" value="ECO:0007669"/>
    <property type="project" value="UniProtKB-KW"/>
</dbReference>
<reference evidence="9" key="6">
    <citation type="submission" date="2023-12" db="EMBL/GenBank/DDBJ databases">
        <authorList>
            <consortium name="Genome Reference Consortium"/>
            <person name="Doris P.A."/>
            <person name="Kalbfleisch T."/>
            <person name="Li K."/>
            <person name="Howe K."/>
            <person name="Wood J."/>
        </authorList>
    </citation>
    <scope>NUCLEOTIDE SEQUENCE [LARGE SCALE GENOMIC DNA]</scope>
    <source>
        <strain evidence="9">Brown Norway</strain>
    </source>
</reference>
<dbReference type="OrthoDB" id="422720at2759"/>
<feature type="domain" description="IRG-type G" evidence="5">
    <location>
        <begin position="66"/>
        <end position="247"/>
    </location>
</feature>
<organism evidence="6">
    <name type="scientific">Rattus norvegicus</name>
    <name type="common">Rat</name>
    <dbReference type="NCBI Taxonomy" id="10116"/>
    <lineage>
        <taxon>Eukaryota</taxon>
        <taxon>Metazoa</taxon>
        <taxon>Chordata</taxon>
        <taxon>Craniata</taxon>
        <taxon>Vertebrata</taxon>
        <taxon>Euteleostomi</taxon>
        <taxon>Mammalia</taxon>
        <taxon>Eutheria</taxon>
        <taxon>Euarchontoglires</taxon>
        <taxon>Glires</taxon>
        <taxon>Rodentia</taxon>
        <taxon>Myomorpha</taxon>
        <taxon>Muroidea</taxon>
        <taxon>Muridae</taxon>
        <taxon>Murinae</taxon>
        <taxon>Rattus</taxon>
    </lineage>
</organism>
<dbReference type="EMBL" id="FR734040">
    <property type="protein sequence ID" value="CBY66003.1"/>
    <property type="molecule type" value="Genomic_DNA"/>
</dbReference>
<name>Q566C9_RAT</name>
<dbReference type="SMR" id="Q566C9"/>
<reference evidence="8" key="8">
    <citation type="submission" date="2025-05" db="UniProtKB">
        <authorList>
            <consortium name="Ensembl"/>
        </authorList>
    </citation>
    <scope>IDENTIFICATION</scope>
    <source>
        <strain evidence="8">Brown Norway</strain>
    </source>
</reference>
<dbReference type="UCSC" id="RGD:1565797">
    <property type="organism name" value="rat"/>
</dbReference>
<keyword evidence="4" id="KW-0342">GTP-binding</keyword>
<dbReference type="Gene3D" id="3.40.50.300">
    <property type="entry name" value="P-loop containing nucleotide triphosphate hydrolases"/>
    <property type="match status" value="1"/>
</dbReference>
<dbReference type="RefSeq" id="NP_001019455.1">
    <property type="nucleotide sequence ID" value="NM_001024284.2"/>
</dbReference>
<dbReference type="FunFam" id="3.40.50.300:FF:000541">
    <property type="entry name" value="Immunity related GTPase M"/>
    <property type="match status" value="1"/>
</dbReference>
<evidence type="ECO:0000256" key="4">
    <source>
        <dbReference type="ARBA" id="ARBA00023134"/>
    </source>
</evidence>
<dbReference type="RGD" id="1565797">
    <property type="gene designation" value="Ifgga2l2"/>
</dbReference>
<reference evidence="7" key="5">
    <citation type="journal article" date="2019" name="Gene Rep">
        <title>Eutherian third-party data gene collections.</title>
        <authorList>
            <person name="Premzl M."/>
        </authorList>
    </citation>
    <scope>NUCLEOTIDE SEQUENCE</scope>
</reference>
<protein>
    <submittedName>
        <fullName evidence="8">Interferon-gamma-inducible GTPase 2 like 2</fullName>
    </submittedName>
    <submittedName>
        <fullName evidence="7">Interferon-gamma-inducible GTPase Ifgga5 protein</fullName>
    </submittedName>
    <submittedName>
        <fullName evidence="6">Similar to cDNA sequence BC023105</fullName>
    </submittedName>
</protein>
<dbReference type="GO" id="GO:0003924">
    <property type="term" value="F:GTPase activity"/>
    <property type="evidence" value="ECO:0000318"/>
    <property type="project" value="GO_Central"/>
</dbReference>
<reference evidence="7" key="4">
    <citation type="journal article" date="2016" name="Data Brief">
        <title>Curated eutherian third party data gene data sets.</title>
        <authorList>
            <person name="Premzl M."/>
        </authorList>
    </citation>
    <scope>NUCLEOTIDE SEQUENCE</scope>
</reference>
<evidence type="ECO:0000313" key="9">
    <source>
        <dbReference type="Proteomes" id="UP000002494"/>
    </source>
</evidence>
<dbReference type="Proteomes" id="UP000002494">
    <property type="component" value="Chromosome 18"/>
</dbReference>
<dbReference type="GeneTree" id="ENSGT00950000183007"/>
<dbReference type="AGR" id="RGD:1565797"/>
<dbReference type="InterPro" id="IPR030385">
    <property type="entry name" value="G_IRG_dom"/>
</dbReference>
<dbReference type="CTD" id="498873"/>
<dbReference type="PaxDb" id="10116-ENSRNOP00000049730"/>
<dbReference type="GO" id="GO:0000045">
    <property type="term" value="P:autophagosome assembly"/>
    <property type="evidence" value="ECO:0000318"/>
    <property type="project" value="GO_Central"/>
</dbReference>
<comment type="similarity">
    <text evidence="1">Belongs to the TRAFAC class dynamin-like GTPase superfamily. IRG family.</text>
</comment>
<sequence>MGQLFSGTAKSEALYSSFSEYFKKFKAENKIISQETITLIELYLILEDLPQANNEITSALRKLANTPLNVAVIGESGTGKSSFINVFRGVGHEDETAAPIGVVETTMRRTPYRHPNIPNVVIWDLPGIGTTNFPPKDYLEKMKFCEYDFFIIISATRFRKNDIDLAKAVSMMKKDFYFVRTKMDIDLENEMECKDTFSRETFLKHIRSHCVTMFKKNNLHVPPIFLISNRNVSDYDFPILKAMLQNKLSTHTYHNIMVSLPNITEAAIERKHTFIQQFIWLEAFKDGVLMTIPVVDTLKDSDVEKLKMSLNHYRVLFGVDDATLQFMAKDSQVPVEQLRKIIKSPYLLETKKRKALEGMLLKYMEKSASANGGLLATGLYFRKSFYLQLLFLDTVAEDAKVLLRETHSRN</sequence>
<dbReference type="CDD" id="cd04104">
    <property type="entry name" value="p47_IIGP_like"/>
    <property type="match status" value="1"/>
</dbReference>
<dbReference type="KEGG" id="rno:498873"/>
<dbReference type="HOGENOM" id="CLU_015342_2_0_1"/>
<evidence type="ECO:0000313" key="6">
    <source>
        <dbReference type="EMBL" id="AAH93614.1"/>
    </source>
</evidence>
<evidence type="ECO:0000256" key="1">
    <source>
        <dbReference type="ARBA" id="ARBA00005429"/>
    </source>
</evidence>
<dbReference type="SUPFAM" id="SSF52540">
    <property type="entry name" value="P-loop containing nucleoside triphosphate hydrolases"/>
    <property type="match status" value="1"/>
</dbReference>
<evidence type="ECO:0000313" key="10">
    <source>
        <dbReference type="RGD" id="1565797"/>
    </source>
</evidence>
<evidence type="ECO:0000313" key="7">
    <source>
        <dbReference type="EMBL" id="CBY66003.1"/>
    </source>
</evidence>
<dbReference type="GO" id="GO:0005789">
    <property type="term" value="C:endoplasmic reticulum membrane"/>
    <property type="evidence" value="ECO:0000318"/>
    <property type="project" value="GO_Central"/>
</dbReference>
<evidence type="ECO:0000256" key="3">
    <source>
        <dbReference type="ARBA" id="ARBA00022801"/>
    </source>
</evidence>
<dbReference type="Ensembl" id="ENSRNOT00000159028.1">
    <property type="protein sequence ID" value="ENSRNOP00000107907.1"/>
    <property type="gene ID" value="ENSRNOG00000038955.6"/>
</dbReference>
<dbReference type="GeneID" id="498873"/>
<dbReference type="PANTHER" id="PTHR32341">
    <property type="entry name" value="INTERFERON-INDUCIBLE GTPASE"/>
    <property type="match status" value="1"/>
</dbReference>
<dbReference type="GO" id="GO:0035458">
    <property type="term" value="P:cellular response to interferon-beta"/>
    <property type="evidence" value="ECO:0000318"/>
    <property type="project" value="GO_Central"/>
</dbReference>
<reference evidence="8 9" key="2">
    <citation type="journal article" date="2004" name="Nature">
        <title>Genome sequence of the Brown Norway rat yields insights into mammalian evolution.</title>
        <authorList>
            <consortium name="Rat Genome Sequencing Project Consortium"/>
            <person name="Gibbs R.A."/>
            <person name="Weinstock G.M."/>
            <person name="Metzker M.L."/>
            <person name="Muzny D.M."/>
            <person name="Sodergren E.J."/>
            <person name="Scherer S."/>
            <person name="Scott G."/>
            <person name="Steffen D."/>
            <person name="Worley K.C."/>
            <person name="Burch P.E."/>
            <person name="Okwuonu G."/>
            <person name="Hines S."/>
            <person name="Lewis L."/>
            <person name="Deramo C."/>
            <person name="Delgado O."/>
            <person name="Dugan-Rocha S."/>
            <person name="Miner G."/>
            <person name="Morgan M."/>
            <person name="Hawes A."/>
            <person name="Gill R."/>
            <person name="Holt R.A."/>
            <person name="Adams M.D."/>
            <person name="Amanatides P.G."/>
            <person name="Baden-Tillson H."/>
            <person name="Barnstead M."/>
            <person name="Chin S."/>
            <person name="Evans C.A."/>
            <person name="Ferriera S."/>
            <person name="Fosler C."/>
            <person name="Glodek A."/>
            <person name="Gu Z."/>
            <person name="Jennings D."/>
            <person name="Kraft C.L."/>
            <person name="Nguyen T."/>
            <person name="Pfannkoch C.M."/>
            <person name="Sitter C."/>
            <person name="Sutton G.G."/>
            <person name="Venter J.C."/>
            <person name="Woodage T."/>
            <person name="Smith D."/>
            <person name="Lee H.-M."/>
            <person name="Gustafson E."/>
            <person name="Cahill P."/>
            <person name="Kana A."/>
            <person name="Doucette-Stamm L."/>
            <person name="Weinstock K."/>
            <person name="Fechtel K."/>
            <person name="Weiss R.B."/>
            <person name="Dunn D.M."/>
            <person name="Green E.D."/>
            <person name="Blakesley R.W."/>
            <person name="Bouffard G.G."/>
            <person name="De Jong P.J."/>
            <person name="Osoegawa K."/>
            <person name="Zhu B."/>
            <person name="Marra M."/>
            <person name="Schein J."/>
            <person name="Bosdet I."/>
            <person name="Fjell C."/>
            <person name="Jones S."/>
            <person name="Krzywinski M."/>
            <person name="Mathewson C."/>
            <person name="Siddiqui A."/>
            <person name="Wye N."/>
            <person name="McPherson J."/>
            <person name="Zhao S."/>
            <person name="Fraser C.M."/>
            <person name="Shetty J."/>
            <person name="Shatsman S."/>
            <person name="Geer K."/>
            <person name="Chen Y."/>
            <person name="Abramzon S."/>
            <person name="Nierman W.C."/>
            <person name="Havlak P.H."/>
            <person name="Chen R."/>
            <person name="Durbin K.J."/>
            <person name="Egan A."/>
            <person name="Ren Y."/>
            <person name="Song X.-Z."/>
            <person name="Li B."/>
            <person name="Liu Y."/>
            <person name="Qin X."/>
            <person name="Cawley S."/>
            <person name="Cooney A.J."/>
            <person name="D'Souza L.M."/>
            <person name="Martin K."/>
            <person name="Wu J.Q."/>
            <person name="Gonzalez-Garay M.L."/>
            <person name="Jackson A.R."/>
            <person name="Kalafus K.J."/>
            <person name="McLeod M.P."/>
            <person name="Milosavljevic A."/>
            <person name="Virk D."/>
            <person name="Volkov A."/>
            <person name="Wheeler D.A."/>
            <person name="Zhang Z."/>
            <person name="Bailey J.A."/>
            <person name="Eichler E.E."/>
            <person name="Tuzun E."/>
            <person name="Birney E."/>
            <person name="Mongin E."/>
            <person name="Ureta-Vidal A."/>
            <person name="Woodwark C."/>
            <person name="Zdobnov E."/>
            <person name="Bork P."/>
            <person name="Suyama M."/>
            <person name="Torrents D."/>
            <person name="Alexandersson M."/>
            <person name="Trask B.J."/>
            <person name="Young J.M."/>
            <person name="Huang H."/>
            <person name="Wang H."/>
            <person name="Xing H."/>
            <person name="Daniels S."/>
            <person name="Gietzen D."/>
            <person name="Schmidt J."/>
            <person name="Stevens K."/>
            <person name="Vitt U."/>
            <person name="Wingrove J."/>
            <person name="Camara F."/>
            <person name="Mar Alba M."/>
            <person name="Abril J.F."/>
            <person name="Guigo R."/>
            <person name="Smit A."/>
            <person name="Dubchak I."/>
            <person name="Rubin E.M."/>
            <person name="Couronne O."/>
            <person name="Poliakov A."/>
            <person name="Huebner N."/>
            <person name="Ganten D."/>
            <person name="Goesele C."/>
            <person name="Hummel O."/>
            <person name="Kreitler T."/>
            <person name="Lee Y.-A."/>
            <person name="Monti J."/>
            <person name="Schulz H."/>
            <person name="Zimdahl H."/>
            <person name="Himmelbauer H."/>
            <person name="Lehrach H."/>
            <person name="Jacob H.J."/>
            <person name="Bromberg S."/>
            <person name="Gullings-Handley J."/>
            <person name="Jensen-Seaman M.I."/>
            <person name="Kwitek A.E."/>
            <person name="Lazar J."/>
            <person name="Pasko D."/>
            <person name="Tonellato P.J."/>
            <person name="Twigger S."/>
            <person name="Ponting C.P."/>
            <person name="Duarte J.M."/>
            <person name="Rice S."/>
            <person name="Goodstadt L."/>
            <person name="Beatson S.A."/>
            <person name="Emes R.D."/>
            <person name="Winter E.E."/>
            <person name="Webber C."/>
            <person name="Brandt P."/>
            <person name="Nyakatura G."/>
            <person name="Adetobi M."/>
            <person name="Chiaromonte F."/>
            <person name="Elnitski L."/>
            <person name="Eswara P."/>
            <person name="Hardison R.C."/>
            <person name="Hou M."/>
            <person name="Kolbe D."/>
            <person name="Makova K."/>
            <person name="Miller W."/>
            <person name="Nekrutenko A."/>
            <person name="Riemer C."/>
            <person name="Schwartz S."/>
            <person name="Taylor J."/>
            <person name="Yang S."/>
            <person name="Zhang Y."/>
            <person name="Lindpaintner K."/>
            <person name="Andrews T.D."/>
            <person name="Caccamo M."/>
            <person name="Clamp M."/>
            <person name="Clarke L."/>
            <person name="Curwen V."/>
            <person name="Durbin R.M."/>
            <person name="Eyras E."/>
            <person name="Searle S.M."/>
            <person name="Cooper G.M."/>
            <person name="Batzoglou S."/>
            <person name="Brudno M."/>
            <person name="Sidow A."/>
            <person name="Stone E.A."/>
            <person name="Payseur B.A."/>
            <person name="Bourque G."/>
            <person name="Lopez-Otin C."/>
            <person name="Puente X.S."/>
            <person name="Chakrabarti K."/>
            <person name="Chatterji S."/>
            <person name="Dewey C."/>
            <person name="Pachter L."/>
            <person name="Bray N."/>
            <person name="Yap V.B."/>
            <person name="Caspi A."/>
            <person name="Tesler G."/>
            <person name="Pevzner P.A."/>
            <person name="Haussler D."/>
            <person name="Roskin K.M."/>
            <person name="Baertsch R."/>
            <person name="Clawson H."/>
            <person name="Furey T.S."/>
            <person name="Hinrichs A.S."/>
            <person name="Karolchik D."/>
            <person name="Kent W.J."/>
            <person name="Rosenbloom K.R."/>
            <person name="Trumbower H."/>
            <person name="Weirauch M."/>
            <person name="Cooper D.N."/>
            <person name="Stenson P.D."/>
            <person name="Ma B."/>
            <person name="Brent M."/>
            <person name="Arumugam M."/>
            <person name="Shteynberg D."/>
            <person name="Copley R.R."/>
            <person name="Taylor M.S."/>
            <person name="Riethman H."/>
            <person name="Mudunuri U."/>
            <person name="Peterson J."/>
            <person name="Guyer M."/>
            <person name="Felsenfeld A."/>
            <person name="Old S."/>
            <person name="Mockrin S."/>
            <person name="Collins F.S."/>
        </authorList>
    </citation>
    <scope>NUCLEOTIDE SEQUENCE [LARGE SCALE GENOMIC DNA]</scope>
    <source>
        <strain evidence="8 9">Brown Norway</strain>
    </source>
</reference>
<proteinExistence type="evidence at transcript level"/>
<dbReference type="GO" id="GO:0045087">
    <property type="term" value="P:innate immune response"/>
    <property type="evidence" value="ECO:0000318"/>
    <property type="project" value="GO_Central"/>
</dbReference>
<dbReference type="Bgee" id="ENSRNOG00000038955">
    <property type="expression patterns" value="Expressed in thymus and 17 other cell types or tissues"/>
</dbReference>
<dbReference type="STRING" id="10116.ENSRNOP00000049730"/>
<dbReference type="Pfam" id="PF05049">
    <property type="entry name" value="IIGP"/>
    <property type="match status" value="1"/>
</dbReference>